<gene>
    <name evidence="2" type="ORF">AAIG11_08185</name>
</gene>
<dbReference type="GO" id="GO:0016740">
    <property type="term" value="F:transferase activity"/>
    <property type="evidence" value="ECO:0007669"/>
    <property type="project" value="UniProtKB-KW"/>
</dbReference>
<protein>
    <submittedName>
        <fullName evidence="2">GNAT family protein</fullName>
        <ecNumber evidence="2">2.-.-.-</ecNumber>
    </submittedName>
</protein>
<dbReference type="Pfam" id="PF00583">
    <property type="entry name" value="Acetyltransf_1"/>
    <property type="match status" value="1"/>
</dbReference>
<organism evidence="2 3">
    <name type="scientific">Anoxynatronum sibiricum</name>
    <dbReference type="NCBI Taxonomy" id="210623"/>
    <lineage>
        <taxon>Bacteria</taxon>
        <taxon>Bacillati</taxon>
        <taxon>Bacillota</taxon>
        <taxon>Clostridia</taxon>
        <taxon>Eubacteriales</taxon>
        <taxon>Clostridiaceae</taxon>
        <taxon>Anoxynatronum</taxon>
    </lineage>
</organism>
<dbReference type="RefSeq" id="WP_343185775.1">
    <property type="nucleotide sequence ID" value="NZ_JBCITM010000007.1"/>
</dbReference>
<comment type="caution">
    <text evidence="2">The sequence shown here is derived from an EMBL/GenBank/DDBJ whole genome shotgun (WGS) entry which is preliminary data.</text>
</comment>
<dbReference type="PANTHER" id="PTHR43415:SF3">
    <property type="entry name" value="GNAT-FAMILY ACETYLTRANSFERASE"/>
    <property type="match status" value="1"/>
</dbReference>
<dbReference type="Gene3D" id="3.40.630.30">
    <property type="match status" value="1"/>
</dbReference>
<evidence type="ECO:0000259" key="1">
    <source>
        <dbReference type="PROSITE" id="PS51186"/>
    </source>
</evidence>
<evidence type="ECO:0000313" key="3">
    <source>
        <dbReference type="Proteomes" id="UP001407405"/>
    </source>
</evidence>
<dbReference type="InterPro" id="IPR016181">
    <property type="entry name" value="Acyl_CoA_acyltransferase"/>
</dbReference>
<dbReference type="EC" id="2.-.-.-" evidence="2"/>
<dbReference type="SUPFAM" id="SSF55729">
    <property type="entry name" value="Acyl-CoA N-acyltransferases (Nat)"/>
    <property type="match status" value="1"/>
</dbReference>
<sequence>MVTAILKSGQKVNIMKAVEADAAALIAYMNQISRESDNLTFGPGELNITKKEEVHFIRSVNSQPNALFLVAVAENRIIGNLHFTGGNRPRTAHAGEFGMSVLREFWGQGLGSALLERLIIWAKSTGTIRKINLRVRTDNVGAIRLYHQTGFRVEGIITREFKVKGQYYDLMSMGLKLD</sequence>
<keyword evidence="2" id="KW-0808">Transferase</keyword>
<keyword evidence="3" id="KW-1185">Reference proteome</keyword>
<feature type="domain" description="N-acetyltransferase" evidence="1">
    <location>
        <begin position="12"/>
        <end position="178"/>
    </location>
</feature>
<proteinExistence type="predicted"/>
<dbReference type="Proteomes" id="UP001407405">
    <property type="component" value="Unassembled WGS sequence"/>
</dbReference>
<dbReference type="PROSITE" id="PS51186">
    <property type="entry name" value="GNAT"/>
    <property type="match status" value="1"/>
</dbReference>
<reference evidence="2 3" key="1">
    <citation type="submission" date="2024-04" db="EMBL/GenBank/DDBJ databases">
        <title>Genome sequencing and metabolic network reconstruction of aminoacids and betaine degradation by Anoxynatronum sibiricum.</title>
        <authorList>
            <person name="Detkova E.N."/>
            <person name="Boltjanskaja Y.V."/>
            <person name="Mardanov A.V."/>
            <person name="Kevbrin V."/>
        </authorList>
    </citation>
    <scope>NUCLEOTIDE SEQUENCE [LARGE SCALE GENOMIC DNA]</scope>
    <source>
        <strain evidence="2 3">Z-7981</strain>
    </source>
</reference>
<accession>A0ABU9VTF3</accession>
<name>A0ABU9VTF3_9CLOT</name>
<dbReference type="CDD" id="cd04301">
    <property type="entry name" value="NAT_SF"/>
    <property type="match status" value="1"/>
</dbReference>
<dbReference type="EMBL" id="JBCITM010000007">
    <property type="protein sequence ID" value="MEN1760447.1"/>
    <property type="molecule type" value="Genomic_DNA"/>
</dbReference>
<dbReference type="InterPro" id="IPR000182">
    <property type="entry name" value="GNAT_dom"/>
</dbReference>
<dbReference type="PANTHER" id="PTHR43415">
    <property type="entry name" value="SPERMIDINE N(1)-ACETYLTRANSFERASE"/>
    <property type="match status" value="1"/>
</dbReference>
<evidence type="ECO:0000313" key="2">
    <source>
        <dbReference type="EMBL" id="MEN1760447.1"/>
    </source>
</evidence>